<feature type="non-terminal residue" evidence="1">
    <location>
        <position position="1"/>
    </location>
</feature>
<dbReference type="AlphaFoldDB" id="A0A151SE56"/>
<name>A0A151SE56_CAJCA</name>
<accession>A0A151SE56</accession>
<proteinExistence type="predicted"/>
<dbReference type="Gramene" id="C.cajan_24838.t">
    <property type="protein sequence ID" value="C.cajan_24838.t"/>
    <property type="gene ID" value="C.cajan_24838"/>
</dbReference>
<sequence>PSKQDEVDGQILDLDTAVKDEALGGLDLGLWGQLWLVKKLDLGRMIEELDRLKELHQVVTAHATLGLRELLWILRLRLLTKIGFTQCCAIKLICDNKVIIANSNNHV</sequence>
<dbReference type="Proteomes" id="UP000075243">
    <property type="component" value="Unassembled WGS sequence"/>
</dbReference>
<reference evidence="1" key="1">
    <citation type="journal article" date="2012" name="Nat. Biotechnol.">
        <title>Draft genome sequence of pigeonpea (Cajanus cajan), an orphan legume crop of resource-poor farmers.</title>
        <authorList>
            <person name="Varshney R.K."/>
            <person name="Chen W."/>
            <person name="Li Y."/>
            <person name="Bharti A.K."/>
            <person name="Saxena R.K."/>
            <person name="Schlueter J.A."/>
            <person name="Donoghue M.T."/>
            <person name="Azam S."/>
            <person name="Fan G."/>
            <person name="Whaley A.M."/>
            <person name="Farmer A.D."/>
            <person name="Sheridan J."/>
            <person name="Iwata A."/>
            <person name="Tuteja R."/>
            <person name="Penmetsa R.V."/>
            <person name="Wu W."/>
            <person name="Upadhyaya H.D."/>
            <person name="Yang S.P."/>
            <person name="Shah T."/>
            <person name="Saxena K.B."/>
            <person name="Michael T."/>
            <person name="McCombie W.R."/>
            <person name="Yang B."/>
            <person name="Zhang G."/>
            <person name="Yang H."/>
            <person name="Wang J."/>
            <person name="Spillane C."/>
            <person name="Cook D.R."/>
            <person name="May G.D."/>
            <person name="Xu X."/>
            <person name="Jackson S.A."/>
        </authorList>
    </citation>
    <scope>NUCLEOTIDE SEQUENCE [LARGE SCALE GENOMIC DNA]</scope>
</reference>
<evidence type="ECO:0000313" key="1">
    <source>
        <dbReference type="EMBL" id="KYP53114.1"/>
    </source>
</evidence>
<protein>
    <submittedName>
        <fullName evidence="1">Uncharacterized protein</fullName>
    </submittedName>
</protein>
<evidence type="ECO:0000313" key="2">
    <source>
        <dbReference type="Proteomes" id="UP000075243"/>
    </source>
</evidence>
<organism evidence="1 2">
    <name type="scientific">Cajanus cajan</name>
    <name type="common">Pigeon pea</name>
    <name type="synonym">Cajanus indicus</name>
    <dbReference type="NCBI Taxonomy" id="3821"/>
    <lineage>
        <taxon>Eukaryota</taxon>
        <taxon>Viridiplantae</taxon>
        <taxon>Streptophyta</taxon>
        <taxon>Embryophyta</taxon>
        <taxon>Tracheophyta</taxon>
        <taxon>Spermatophyta</taxon>
        <taxon>Magnoliopsida</taxon>
        <taxon>eudicotyledons</taxon>
        <taxon>Gunneridae</taxon>
        <taxon>Pentapetalae</taxon>
        <taxon>rosids</taxon>
        <taxon>fabids</taxon>
        <taxon>Fabales</taxon>
        <taxon>Fabaceae</taxon>
        <taxon>Papilionoideae</taxon>
        <taxon>50 kb inversion clade</taxon>
        <taxon>NPAAA clade</taxon>
        <taxon>indigoferoid/millettioid clade</taxon>
        <taxon>Phaseoleae</taxon>
        <taxon>Cajanus</taxon>
    </lineage>
</organism>
<gene>
    <name evidence="1" type="ORF">KK1_024936</name>
</gene>
<keyword evidence="2" id="KW-1185">Reference proteome</keyword>
<dbReference type="EMBL" id="KQ483416">
    <property type="protein sequence ID" value="KYP53114.1"/>
    <property type="molecule type" value="Genomic_DNA"/>
</dbReference>